<comment type="caution">
    <text evidence="2">The sequence shown here is derived from an EMBL/GenBank/DDBJ whole genome shotgun (WGS) entry which is preliminary data.</text>
</comment>
<dbReference type="EMBL" id="JAKJXP020000135">
    <property type="protein sequence ID" value="KAK7743427.1"/>
    <property type="molecule type" value="Genomic_DNA"/>
</dbReference>
<feature type="signal peptide" evidence="1">
    <location>
        <begin position="1"/>
        <end position="19"/>
    </location>
</feature>
<evidence type="ECO:0000256" key="1">
    <source>
        <dbReference type="SAM" id="SignalP"/>
    </source>
</evidence>
<evidence type="ECO:0000313" key="2">
    <source>
        <dbReference type="EMBL" id="KAK7743427.1"/>
    </source>
</evidence>
<dbReference type="Proteomes" id="UP001320420">
    <property type="component" value="Unassembled WGS sequence"/>
</dbReference>
<keyword evidence="3" id="KW-1185">Reference proteome</keyword>
<accession>A0AAN9UB45</accession>
<feature type="chain" id="PRO_5042818436" evidence="1">
    <location>
        <begin position="20"/>
        <end position="126"/>
    </location>
</feature>
<reference evidence="2 3" key="1">
    <citation type="submission" date="2024-02" db="EMBL/GenBank/DDBJ databases">
        <title>De novo assembly and annotation of 12 fungi associated with fruit tree decline syndrome in Ontario, Canada.</title>
        <authorList>
            <person name="Sulman M."/>
            <person name="Ellouze W."/>
            <person name="Ilyukhin E."/>
        </authorList>
    </citation>
    <scope>NUCLEOTIDE SEQUENCE [LARGE SCALE GENOMIC DNA]</scope>
    <source>
        <strain evidence="2 3">M11/M66-122</strain>
    </source>
</reference>
<gene>
    <name evidence="2" type="ORF">SLS62_010571</name>
</gene>
<evidence type="ECO:0000313" key="3">
    <source>
        <dbReference type="Proteomes" id="UP001320420"/>
    </source>
</evidence>
<name>A0AAN9UB45_9PEZI</name>
<sequence>MQLISTLTIALAAAATASGSRSSPVRARQEGGGGSPVAAYAPCGGFTPHPVECEYGFQCIQDPRITGGPTDQPGICVPDDWAQCAGFRGLECLPGWGPSVCYDWPNDDCDPQNGGADCIGICLYPL</sequence>
<keyword evidence="1" id="KW-0732">Signal</keyword>
<dbReference type="AlphaFoldDB" id="A0AAN9UB45"/>
<proteinExistence type="predicted"/>
<protein>
    <submittedName>
        <fullName evidence="2">Uncharacterized protein</fullName>
    </submittedName>
</protein>
<organism evidence="2 3">
    <name type="scientific">Diatrype stigma</name>
    <dbReference type="NCBI Taxonomy" id="117547"/>
    <lineage>
        <taxon>Eukaryota</taxon>
        <taxon>Fungi</taxon>
        <taxon>Dikarya</taxon>
        <taxon>Ascomycota</taxon>
        <taxon>Pezizomycotina</taxon>
        <taxon>Sordariomycetes</taxon>
        <taxon>Xylariomycetidae</taxon>
        <taxon>Xylariales</taxon>
        <taxon>Diatrypaceae</taxon>
        <taxon>Diatrype</taxon>
    </lineage>
</organism>